<dbReference type="InterPro" id="IPR035906">
    <property type="entry name" value="MetI-like_sf"/>
</dbReference>
<gene>
    <name evidence="10" type="ORF">GR212_25615</name>
</gene>
<reference evidence="10 11" key="1">
    <citation type="submission" date="2019-12" db="EMBL/GenBank/DDBJ databases">
        <title>Rhizobium genotypes associated with high levels of biological nitrogen fixation by grain legumes in a temperate-maritime cropping system.</title>
        <authorList>
            <person name="Maluk M."/>
            <person name="Francesc Ferrando Molina F."/>
            <person name="Lopez Del Egido L."/>
            <person name="Lafos M."/>
            <person name="Langarica-Fuentes A."/>
            <person name="Gebre Yohannes G."/>
            <person name="Young M.W."/>
            <person name="Martin P."/>
            <person name="Gantlett R."/>
            <person name="Kenicer G."/>
            <person name="Hawes C."/>
            <person name="Begg G.S."/>
            <person name="Quilliam R.S."/>
            <person name="Squire G.R."/>
            <person name="Poole P.S."/>
            <person name="Young P.W."/>
            <person name="Iannetta P.M."/>
            <person name="James E.K."/>
        </authorList>
    </citation>
    <scope>NUCLEOTIDE SEQUENCE [LARGE SCALE GENOMIC DNA]</scope>
    <source>
        <strain evidence="10 11">JHI1118</strain>
    </source>
</reference>
<feature type="transmembrane region" description="Helical" evidence="8">
    <location>
        <begin position="234"/>
        <end position="255"/>
    </location>
</feature>
<feature type="transmembrane region" description="Helical" evidence="8">
    <location>
        <begin position="126"/>
        <end position="147"/>
    </location>
</feature>
<dbReference type="PANTHER" id="PTHR43357">
    <property type="entry name" value="INNER MEMBRANE ABC TRANSPORTER PERMEASE PROTEIN YDCV"/>
    <property type="match status" value="1"/>
</dbReference>
<dbReference type="PANTHER" id="PTHR43357:SF4">
    <property type="entry name" value="INNER MEMBRANE ABC TRANSPORTER PERMEASE PROTEIN YDCV"/>
    <property type="match status" value="1"/>
</dbReference>
<feature type="transmembrane region" description="Helical" evidence="8">
    <location>
        <begin position="192"/>
        <end position="214"/>
    </location>
</feature>
<keyword evidence="7 8" id="KW-0472">Membrane</keyword>
<comment type="subcellular location">
    <subcellularLocation>
        <location evidence="1">Cell inner membrane</location>
        <topology evidence="1">Multi-pass membrane protein</topology>
    </subcellularLocation>
    <subcellularLocation>
        <location evidence="8">Cell membrane</location>
        <topology evidence="8">Multi-pass membrane protein</topology>
    </subcellularLocation>
</comment>
<evidence type="ECO:0000256" key="6">
    <source>
        <dbReference type="ARBA" id="ARBA00022989"/>
    </source>
</evidence>
<dbReference type="AlphaFoldDB" id="A0A6L9UA89"/>
<dbReference type="PROSITE" id="PS50928">
    <property type="entry name" value="ABC_TM1"/>
    <property type="match status" value="1"/>
</dbReference>
<evidence type="ECO:0000259" key="9">
    <source>
        <dbReference type="PROSITE" id="PS50928"/>
    </source>
</evidence>
<evidence type="ECO:0000256" key="1">
    <source>
        <dbReference type="ARBA" id="ARBA00004429"/>
    </source>
</evidence>
<proteinExistence type="inferred from homology"/>
<name>A0A6L9UA89_9HYPH</name>
<dbReference type="CDD" id="cd06261">
    <property type="entry name" value="TM_PBP2"/>
    <property type="match status" value="1"/>
</dbReference>
<evidence type="ECO:0000256" key="5">
    <source>
        <dbReference type="ARBA" id="ARBA00022692"/>
    </source>
</evidence>
<accession>A0A6L9UA89</accession>
<keyword evidence="3" id="KW-1003">Cell membrane</keyword>
<evidence type="ECO:0000313" key="11">
    <source>
        <dbReference type="Proteomes" id="UP000483035"/>
    </source>
</evidence>
<sequence>MTSLAQARARRGEKILRLVILFSVLGYLLLPMLAMFEFSTRGAGGQRTLAAWTEIGTNPDLLGAIILQLELAVLTVFLALALLVPTMILVRLRRPGLNRVLEFICLLPLTVPAIVLVVGLGPVYGLIGRFVSESPLTLTFIYVILVLPYNYRAIASGLDTLDLATLSEAARVFGSSWSGVIWRIVVPNIRGALLAAGLISVALVLGEFTISSLLSFETLQVIINEIGKRNASVAVAVSLAALCFAFILLFILSFVGQRPEAREIAEKEE</sequence>
<feature type="transmembrane region" description="Helical" evidence="8">
    <location>
        <begin position="15"/>
        <end position="36"/>
    </location>
</feature>
<dbReference type="SUPFAM" id="SSF161098">
    <property type="entry name" value="MetI-like"/>
    <property type="match status" value="1"/>
</dbReference>
<evidence type="ECO:0000256" key="8">
    <source>
        <dbReference type="RuleBase" id="RU363032"/>
    </source>
</evidence>
<evidence type="ECO:0000313" key="10">
    <source>
        <dbReference type="EMBL" id="NEI72945.1"/>
    </source>
</evidence>
<protein>
    <submittedName>
        <fullName evidence="10">ABC transporter permease subunit</fullName>
    </submittedName>
</protein>
<dbReference type="EMBL" id="WUEY01000014">
    <property type="protein sequence ID" value="NEI72945.1"/>
    <property type="molecule type" value="Genomic_DNA"/>
</dbReference>
<evidence type="ECO:0000256" key="4">
    <source>
        <dbReference type="ARBA" id="ARBA00022519"/>
    </source>
</evidence>
<dbReference type="GO" id="GO:0005886">
    <property type="term" value="C:plasma membrane"/>
    <property type="evidence" value="ECO:0007669"/>
    <property type="project" value="UniProtKB-SubCell"/>
</dbReference>
<feature type="domain" description="ABC transmembrane type-1" evidence="9">
    <location>
        <begin position="65"/>
        <end position="252"/>
    </location>
</feature>
<dbReference type="GO" id="GO:0055085">
    <property type="term" value="P:transmembrane transport"/>
    <property type="evidence" value="ECO:0007669"/>
    <property type="project" value="InterPro"/>
</dbReference>
<dbReference type="Proteomes" id="UP000483035">
    <property type="component" value="Unassembled WGS sequence"/>
</dbReference>
<keyword evidence="4" id="KW-0997">Cell inner membrane</keyword>
<dbReference type="Gene3D" id="1.10.3720.10">
    <property type="entry name" value="MetI-like"/>
    <property type="match status" value="1"/>
</dbReference>
<dbReference type="RefSeq" id="WP_163990813.1">
    <property type="nucleotide sequence ID" value="NZ_WUEY01000014.1"/>
</dbReference>
<keyword evidence="5 8" id="KW-0812">Transmembrane</keyword>
<evidence type="ECO:0000256" key="2">
    <source>
        <dbReference type="ARBA" id="ARBA00022448"/>
    </source>
</evidence>
<dbReference type="Pfam" id="PF00528">
    <property type="entry name" value="BPD_transp_1"/>
    <property type="match status" value="1"/>
</dbReference>
<evidence type="ECO:0000256" key="7">
    <source>
        <dbReference type="ARBA" id="ARBA00023136"/>
    </source>
</evidence>
<feature type="transmembrane region" description="Helical" evidence="8">
    <location>
        <begin position="100"/>
        <end position="120"/>
    </location>
</feature>
<dbReference type="InterPro" id="IPR000515">
    <property type="entry name" value="MetI-like"/>
</dbReference>
<organism evidence="10 11">
    <name type="scientific">Rhizobium lusitanum</name>
    <dbReference type="NCBI Taxonomy" id="293958"/>
    <lineage>
        <taxon>Bacteria</taxon>
        <taxon>Pseudomonadati</taxon>
        <taxon>Pseudomonadota</taxon>
        <taxon>Alphaproteobacteria</taxon>
        <taxon>Hyphomicrobiales</taxon>
        <taxon>Rhizobiaceae</taxon>
        <taxon>Rhizobium/Agrobacterium group</taxon>
        <taxon>Rhizobium</taxon>
    </lineage>
</organism>
<feature type="transmembrane region" description="Helical" evidence="8">
    <location>
        <begin position="61"/>
        <end position="88"/>
    </location>
</feature>
<keyword evidence="6 8" id="KW-1133">Transmembrane helix</keyword>
<evidence type="ECO:0000256" key="3">
    <source>
        <dbReference type="ARBA" id="ARBA00022475"/>
    </source>
</evidence>
<comment type="caution">
    <text evidence="10">The sequence shown here is derived from an EMBL/GenBank/DDBJ whole genome shotgun (WGS) entry which is preliminary data.</text>
</comment>
<comment type="similarity">
    <text evidence="8">Belongs to the binding-protein-dependent transport system permease family.</text>
</comment>
<keyword evidence="2 8" id="KW-0813">Transport</keyword>